<dbReference type="AlphaFoldDB" id="A0A5J4PU21"/>
<proteinExistence type="predicted"/>
<evidence type="ECO:0000256" key="1">
    <source>
        <dbReference type="ARBA" id="ARBA00022741"/>
    </source>
</evidence>
<dbReference type="GO" id="GO:0003677">
    <property type="term" value="F:DNA binding"/>
    <property type="evidence" value="ECO:0007669"/>
    <property type="project" value="InterPro"/>
</dbReference>
<dbReference type="InterPro" id="IPR000212">
    <property type="entry name" value="DNA_helicase_UvrD/REP"/>
</dbReference>
<keyword evidence="4" id="KW-0067">ATP-binding</keyword>
<dbReference type="GO" id="GO:0005829">
    <property type="term" value="C:cytosol"/>
    <property type="evidence" value="ECO:0007669"/>
    <property type="project" value="TreeGrafter"/>
</dbReference>
<sequence length="69" mass="7895">MELLIYKASAGSGKTFTLTVEYIKHIVRNPRAYRQILAVTFTNKATTEMKERILGQLYGIWTSDKDSEP</sequence>
<keyword evidence="3 6" id="KW-0347">Helicase</keyword>
<evidence type="ECO:0000256" key="2">
    <source>
        <dbReference type="ARBA" id="ARBA00022801"/>
    </source>
</evidence>
<organism evidence="6">
    <name type="scientific">termite gut metagenome</name>
    <dbReference type="NCBI Taxonomy" id="433724"/>
    <lineage>
        <taxon>unclassified sequences</taxon>
        <taxon>metagenomes</taxon>
        <taxon>organismal metagenomes</taxon>
    </lineage>
</organism>
<feature type="non-terminal residue" evidence="6">
    <location>
        <position position="69"/>
    </location>
</feature>
<dbReference type="GO" id="GO:0005524">
    <property type="term" value="F:ATP binding"/>
    <property type="evidence" value="ECO:0007669"/>
    <property type="project" value="UniProtKB-KW"/>
</dbReference>
<dbReference type="InterPro" id="IPR027417">
    <property type="entry name" value="P-loop_NTPase"/>
</dbReference>
<protein>
    <submittedName>
        <fullName evidence="6">ATP-dependent helicase/nuclease subunit A</fullName>
        <ecNumber evidence="6">3.1.-.-</ecNumber>
    </submittedName>
</protein>
<dbReference type="PANTHER" id="PTHR11070">
    <property type="entry name" value="UVRD / RECB / PCRA DNA HELICASE FAMILY MEMBER"/>
    <property type="match status" value="1"/>
</dbReference>
<dbReference type="Pfam" id="PF00580">
    <property type="entry name" value="UvrD-helicase"/>
    <property type="match status" value="1"/>
</dbReference>
<dbReference type="GO" id="GO:0043138">
    <property type="term" value="F:3'-5' DNA helicase activity"/>
    <property type="evidence" value="ECO:0007669"/>
    <property type="project" value="TreeGrafter"/>
</dbReference>
<evidence type="ECO:0000256" key="3">
    <source>
        <dbReference type="ARBA" id="ARBA00022806"/>
    </source>
</evidence>
<dbReference type="EC" id="3.1.-.-" evidence="6"/>
<comment type="caution">
    <text evidence="6">The sequence shown here is derived from an EMBL/GenBank/DDBJ whole genome shotgun (WGS) entry which is preliminary data.</text>
</comment>
<dbReference type="SUPFAM" id="SSF52540">
    <property type="entry name" value="P-loop containing nucleoside triphosphate hydrolases"/>
    <property type="match status" value="1"/>
</dbReference>
<dbReference type="PANTHER" id="PTHR11070:SF67">
    <property type="entry name" value="DNA 3'-5' HELICASE"/>
    <property type="match status" value="1"/>
</dbReference>
<evidence type="ECO:0000256" key="4">
    <source>
        <dbReference type="ARBA" id="ARBA00022840"/>
    </source>
</evidence>
<reference evidence="6" key="1">
    <citation type="submission" date="2019-03" db="EMBL/GenBank/DDBJ databases">
        <title>Single cell metagenomics reveals metabolic interactions within the superorganism composed of flagellate Streblomastix strix and complex community of Bacteroidetes bacteria on its surface.</title>
        <authorList>
            <person name="Treitli S.C."/>
            <person name="Kolisko M."/>
            <person name="Husnik F."/>
            <person name="Keeling P."/>
            <person name="Hampl V."/>
        </authorList>
    </citation>
    <scope>NUCLEOTIDE SEQUENCE</scope>
    <source>
        <strain evidence="6">STM</strain>
    </source>
</reference>
<keyword evidence="1" id="KW-0547">Nucleotide-binding</keyword>
<gene>
    <name evidence="6" type="ORF">EZS27_037153</name>
</gene>
<evidence type="ECO:0000259" key="5">
    <source>
        <dbReference type="Pfam" id="PF00580"/>
    </source>
</evidence>
<dbReference type="EMBL" id="SNRY01006789">
    <property type="protein sequence ID" value="KAA6311793.1"/>
    <property type="molecule type" value="Genomic_DNA"/>
</dbReference>
<dbReference type="GO" id="GO:0016787">
    <property type="term" value="F:hydrolase activity"/>
    <property type="evidence" value="ECO:0007669"/>
    <property type="project" value="UniProtKB-KW"/>
</dbReference>
<dbReference type="Gene3D" id="3.40.50.300">
    <property type="entry name" value="P-loop containing nucleotide triphosphate hydrolases"/>
    <property type="match status" value="1"/>
</dbReference>
<keyword evidence="2 6" id="KW-0378">Hydrolase</keyword>
<dbReference type="InterPro" id="IPR014016">
    <property type="entry name" value="UvrD-like_ATP-bd"/>
</dbReference>
<dbReference type="GO" id="GO:0000725">
    <property type="term" value="P:recombinational repair"/>
    <property type="evidence" value="ECO:0007669"/>
    <property type="project" value="TreeGrafter"/>
</dbReference>
<accession>A0A5J4PU21</accession>
<evidence type="ECO:0000313" key="6">
    <source>
        <dbReference type="EMBL" id="KAA6311793.1"/>
    </source>
</evidence>
<name>A0A5J4PU21_9ZZZZ</name>
<feature type="domain" description="UvrD-like helicase ATP-binding" evidence="5">
    <location>
        <begin position="7"/>
        <end position="57"/>
    </location>
</feature>